<keyword evidence="13" id="KW-1185">Reference proteome</keyword>
<evidence type="ECO:0000256" key="1">
    <source>
        <dbReference type="ARBA" id="ARBA00001946"/>
    </source>
</evidence>
<dbReference type="Pfam" id="PF22629">
    <property type="entry name" value="ACT_AHAS_ss"/>
    <property type="match status" value="1"/>
</dbReference>
<dbReference type="PROSITE" id="PS51671">
    <property type="entry name" value="ACT"/>
    <property type="match status" value="1"/>
</dbReference>
<dbReference type="SUPFAM" id="SSF52283">
    <property type="entry name" value="Formate/glycerate dehydrogenase catalytic domain-like"/>
    <property type="match status" value="1"/>
</dbReference>
<evidence type="ECO:0000256" key="4">
    <source>
        <dbReference type="ARBA" id="ARBA00022605"/>
    </source>
</evidence>
<evidence type="ECO:0000256" key="3">
    <source>
        <dbReference type="ARBA" id="ARBA00012640"/>
    </source>
</evidence>
<dbReference type="Proteomes" id="UP001597545">
    <property type="component" value="Unassembled WGS sequence"/>
</dbReference>
<sequence length="431" mass="49513">MKNYYIIDFDSTFTQVEALDELARISLENHPDKDKIYQQIEDFTNLAMEGKISFRESLTGRVQLLNANKSHLDKLVTHLKKKVSRSFERNKDFFKENQETAWIVSGGFKEFITPVVTPYHIKKENIYANTFKFDEAGNIIGYDETNPLSDEGGKVKLLKELQIAGRIFGIGDGYSDFQLKESGLIEKFFAFTENISRKSVTDKADHITPSFDEFLYVNDLPRAISYPKNRILCLIVGDVPEIAVHILKRDGFSVRVKDTFEEKYTKDVGLLLLAEGVTIEEEQLARADKLKTIGYLGDVKGHISKKVCNEKGIVVFDDKKNKKRNAEFIPRRMADFINNGDTYMSRNFPNLTLPRLTQAHRLLHIHQNVPGIMAQINNVYAENNINIISQFLMTKGEIGYAVTDIHTAYDKDMLKQLKQIDNTIKFRILYK</sequence>
<evidence type="ECO:0000313" key="12">
    <source>
        <dbReference type="EMBL" id="MFD2548734.1"/>
    </source>
</evidence>
<dbReference type="InterPro" id="IPR054480">
    <property type="entry name" value="AHAS_small-like_ACT"/>
</dbReference>
<evidence type="ECO:0000256" key="10">
    <source>
        <dbReference type="ARBA" id="ARBA00048523"/>
    </source>
</evidence>
<dbReference type="NCBIfam" id="TIGR01488">
    <property type="entry name" value="HAD-SF-IB"/>
    <property type="match status" value="1"/>
</dbReference>
<dbReference type="InterPro" id="IPR036412">
    <property type="entry name" value="HAD-like_sf"/>
</dbReference>
<dbReference type="SUPFAM" id="SSF55021">
    <property type="entry name" value="ACT-like"/>
    <property type="match status" value="1"/>
</dbReference>
<dbReference type="Gene3D" id="3.30.70.260">
    <property type="match status" value="1"/>
</dbReference>
<dbReference type="InterPro" id="IPR023214">
    <property type="entry name" value="HAD_sf"/>
</dbReference>
<dbReference type="EC" id="3.1.3.3" evidence="3"/>
<keyword evidence="8" id="KW-0718">Serine biosynthesis</keyword>
<accession>A0ABW5KJD7</accession>
<dbReference type="InterPro" id="IPR045865">
    <property type="entry name" value="ACT-like_dom_sf"/>
</dbReference>
<comment type="pathway">
    <text evidence="2">Amino-acid biosynthesis; L-serine biosynthesis; L-serine from 3-phospho-D-glycerate: step 3/3.</text>
</comment>
<evidence type="ECO:0000259" key="11">
    <source>
        <dbReference type="PROSITE" id="PS51671"/>
    </source>
</evidence>
<evidence type="ECO:0000256" key="2">
    <source>
        <dbReference type="ARBA" id="ARBA00005135"/>
    </source>
</evidence>
<evidence type="ECO:0000256" key="7">
    <source>
        <dbReference type="ARBA" id="ARBA00022842"/>
    </source>
</evidence>
<keyword evidence="4" id="KW-0028">Amino-acid biosynthesis</keyword>
<organism evidence="12 13">
    <name type="scientific">Sphingobacterium suaedae</name>
    <dbReference type="NCBI Taxonomy" id="1686402"/>
    <lineage>
        <taxon>Bacteria</taxon>
        <taxon>Pseudomonadati</taxon>
        <taxon>Bacteroidota</taxon>
        <taxon>Sphingobacteriia</taxon>
        <taxon>Sphingobacteriales</taxon>
        <taxon>Sphingobacteriaceae</taxon>
        <taxon>Sphingobacterium</taxon>
    </lineage>
</organism>
<evidence type="ECO:0000256" key="6">
    <source>
        <dbReference type="ARBA" id="ARBA00022801"/>
    </source>
</evidence>
<dbReference type="InterPro" id="IPR002912">
    <property type="entry name" value="ACT_dom"/>
</dbReference>
<gene>
    <name evidence="12" type="ORF">ACFSR5_13865</name>
</gene>
<proteinExistence type="predicted"/>
<dbReference type="SUPFAM" id="SSF56784">
    <property type="entry name" value="HAD-like"/>
    <property type="match status" value="1"/>
</dbReference>
<comment type="catalytic activity">
    <reaction evidence="9">
        <text>O-phospho-L-serine + H2O = L-serine + phosphate</text>
        <dbReference type="Rhea" id="RHEA:21208"/>
        <dbReference type="ChEBI" id="CHEBI:15377"/>
        <dbReference type="ChEBI" id="CHEBI:33384"/>
        <dbReference type="ChEBI" id="CHEBI:43474"/>
        <dbReference type="ChEBI" id="CHEBI:57524"/>
        <dbReference type="EC" id="3.1.3.3"/>
    </reaction>
</comment>
<feature type="domain" description="ACT" evidence="11">
    <location>
        <begin position="361"/>
        <end position="431"/>
    </location>
</feature>
<protein>
    <recommendedName>
        <fullName evidence="3">phosphoserine phosphatase</fullName>
        <ecNumber evidence="3">3.1.3.3</ecNumber>
    </recommendedName>
</protein>
<evidence type="ECO:0000256" key="5">
    <source>
        <dbReference type="ARBA" id="ARBA00022723"/>
    </source>
</evidence>
<dbReference type="Gene3D" id="1.10.150.210">
    <property type="entry name" value="Phosphoserine phosphatase, domain 2"/>
    <property type="match status" value="1"/>
</dbReference>
<dbReference type="PANTHER" id="PTHR43344">
    <property type="entry name" value="PHOSPHOSERINE PHOSPHATASE"/>
    <property type="match status" value="1"/>
</dbReference>
<reference evidence="13" key="1">
    <citation type="journal article" date="2019" name="Int. J. Syst. Evol. Microbiol.">
        <title>The Global Catalogue of Microorganisms (GCM) 10K type strain sequencing project: providing services to taxonomists for standard genome sequencing and annotation.</title>
        <authorList>
            <consortium name="The Broad Institute Genomics Platform"/>
            <consortium name="The Broad Institute Genome Sequencing Center for Infectious Disease"/>
            <person name="Wu L."/>
            <person name="Ma J."/>
        </authorList>
    </citation>
    <scope>NUCLEOTIDE SEQUENCE [LARGE SCALE GENOMIC DNA]</scope>
    <source>
        <strain evidence="13">KCTC 42662</strain>
    </source>
</reference>
<comment type="catalytic activity">
    <reaction evidence="10">
        <text>O-phospho-D-serine + H2O = D-serine + phosphate</text>
        <dbReference type="Rhea" id="RHEA:24873"/>
        <dbReference type="ChEBI" id="CHEBI:15377"/>
        <dbReference type="ChEBI" id="CHEBI:35247"/>
        <dbReference type="ChEBI" id="CHEBI:43474"/>
        <dbReference type="ChEBI" id="CHEBI:58680"/>
        <dbReference type="EC" id="3.1.3.3"/>
    </reaction>
</comment>
<evidence type="ECO:0000256" key="9">
    <source>
        <dbReference type="ARBA" id="ARBA00048138"/>
    </source>
</evidence>
<dbReference type="RefSeq" id="WP_380904776.1">
    <property type="nucleotide sequence ID" value="NZ_JBHUEG010000004.1"/>
</dbReference>
<dbReference type="Gene3D" id="3.40.50.720">
    <property type="entry name" value="NAD(P)-binding Rossmann-like Domain"/>
    <property type="match status" value="1"/>
</dbReference>
<comment type="cofactor">
    <cofactor evidence="1">
        <name>Mg(2+)</name>
        <dbReference type="ChEBI" id="CHEBI:18420"/>
    </cofactor>
</comment>
<dbReference type="InterPro" id="IPR050582">
    <property type="entry name" value="HAD-like_SerB"/>
</dbReference>
<keyword evidence="6" id="KW-0378">Hydrolase</keyword>
<comment type="caution">
    <text evidence="12">The sequence shown here is derived from an EMBL/GenBank/DDBJ whole genome shotgun (WGS) entry which is preliminary data.</text>
</comment>
<dbReference type="Gene3D" id="3.40.50.1000">
    <property type="entry name" value="HAD superfamily/HAD-like"/>
    <property type="match status" value="1"/>
</dbReference>
<dbReference type="EMBL" id="JBHULR010000005">
    <property type="protein sequence ID" value="MFD2548734.1"/>
    <property type="molecule type" value="Genomic_DNA"/>
</dbReference>
<dbReference type="CDD" id="cd04901">
    <property type="entry name" value="ACT_3PGDH"/>
    <property type="match status" value="1"/>
</dbReference>
<name>A0ABW5KJD7_9SPHI</name>
<dbReference type="PANTHER" id="PTHR43344:SF2">
    <property type="entry name" value="PHOSPHOSERINE PHOSPHATASE"/>
    <property type="match status" value="1"/>
</dbReference>
<evidence type="ECO:0000313" key="13">
    <source>
        <dbReference type="Proteomes" id="UP001597545"/>
    </source>
</evidence>
<evidence type="ECO:0000256" key="8">
    <source>
        <dbReference type="ARBA" id="ARBA00023299"/>
    </source>
</evidence>
<keyword evidence="7" id="KW-0460">Magnesium</keyword>
<keyword evidence="5" id="KW-0479">Metal-binding</keyword>